<feature type="region of interest" description="Disordered" evidence="1">
    <location>
        <begin position="25"/>
        <end position="87"/>
    </location>
</feature>
<evidence type="ECO:0000313" key="3">
    <source>
        <dbReference type="Proteomes" id="UP000283509"/>
    </source>
</evidence>
<evidence type="ECO:0000313" key="2">
    <source>
        <dbReference type="EMBL" id="ROT80250.1"/>
    </source>
</evidence>
<reference evidence="2 3" key="1">
    <citation type="submission" date="2018-04" db="EMBL/GenBank/DDBJ databases">
        <authorList>
            <person name="Zhang X."/>
            <person name="Yuan J."/>
            <person name="Li F."/>
            <person name="Xiang J."/>
        </authorList>
    </citation>
    <scope>NUCLEOTIDE SEQUENCE [LARGE SCALE GENOMIC DNA]</scope>
    <source>
        <tissue evidence="2">Muscle</tissue>
    </source>
</reference>
<feature type="region of interest" description="Disordered" evidence="1">
    <location>
        <begin position="106"/>
        <end position="133"/>
    </location>
</feature>
<protein>
    <submittedName>
        <fullName evidence="2">Uncharacterized protein</fullName>
    </submittedName>
</protein>
<comment type="caution">
    <text evidence="2">The sequence shown here is derived from an EMBL/GenBank/DDBJ whole genome shotgun (WGS) entry which is preliminary data.</text>
</comment>
<accession>A0A3R7PXJ4</accession>
<keyword evidence="3" id="KW-1185">Reference proteome</keyword>
<sequence>MPAVDRYNRGRIEREDCVEICVAREEAPAKSSSDACCPPPQMHGLAPYLLSREDPAKSEPPHLPPGSDLGGREDPPLPRHLPGPRFTQSLALRGGEVTVYDDISESENYEASSQTPDELPVAGEGSASAKHSQHRLNIPDVCPVTVNTYEPLLQHVRLQETILEYPEDHISVSSETSQNSRCSGCRDGSCSPYPAAVTPSHKLSAAPKASQKRPFPEPACPSTSAKPITQVIYHGQPHLQQQLEQERELDQSRQPKLYEYHLPHLPPHICLISRGGDRRATAIIILPSRRNTSKRSIRSLSRRSIMKTGTCSTAATSSHHTGIRTTAGTRIDSPARRRNVRVFIMDMSSAWRRNMRRLAPRFRAVTVSRNII</sequence>
<name>A0A3R7PXJ4_PENVA</name>
<reference evidence="2 3" key="2">
    <citation type="submission" date="2019-01" db="EMBL/GenBank/DDBJ databases">
        <title>The decoding of complex shrimp genome reveals the adaptation for benthos swimmer, frequently molting mechanism and breeding impact on genome.</title>
        <authorList>
            <person name="Sun Y."/>
            <person name="Gao Y."/>
            <person name="Yu Y."/>
        </authorList>
    </citation>
    <scope>NUCLEOTIDE SEQUENCE [LARGE SCALE GENOMIC DNA]</scope>
    <source>
        <tissue evidence="2">Muscle</tissue>
    </source>
</reference>
<dbReference type="Proteomes" id="UP000283509">
    <property type="component" value="Unassembled WGS sequence"/>
</dbReference>
<gene>
    <name evidence="2" type="ORF">C7M84_001017</name>
</gene>
<proteinExistence type="predicted"/>
<organism evidence="2 3">
    <name type="scientific">Penaeus vannamei</name>
    <name type="common">Whiteleg shrimp</name>
    <name type="synonym">Litopenaeus vannamei</name>
    <dbReference type="NCBI Taxonomy" id="6689"/>
    <lineage>
        <taxon>Eukaryota</taxon>
        <taxon>Metazoa</taxon>
        <taxon>Ecdysozoa</taxon>
        <taxon>Arthropoda</taxon>
        <taxon>Crustacea</taxon>
        <taxon>Multicrustacea</taxon>
        <taxon>Malacostraca</taxon>
        <taxon>Eumalacostraca</taxon>
        <taxon>Eucarida</taxon>
        <taxon>Decapoda</taxon>
        <taxon>Dendrobranchiata</taxon>
        <taxon>Penaeoidea</taxon>
        <taxon>Penaeidae</taxon>
        <taxon>Penaeus</taxon>
    </lineage>
</organism>
<dbReference type="EMBL" id="QCYY01001138">
    <property type="protein sequence ID" value="ROT80250.1"/>
    <property type="molecule type" value="Genomic_DNA"/>
</dbReference>
<evidence type="ECO:0000256" key="1">
    <source>
        <dbReference type="SAM" id="MobiDB-lite"/>
    </source>
</evidence>
<feature type="compositionally biased region" description="Basic and acidic residues" evidence="1">
    <location>
        <begin position="51"/>
        <end position="60"/>
    </location>
</feature>
<dbReference type="AlphaFoldDB" id="A0A3R7PXJ4"/>